<dbReference type="PANTHER" id="PTHR42685:SF22">
    <property type="entry name" value="CONDITIONED MEDIUM FACTOR RECEPTOR 1"/>
    <property type="match status" value="1"/>
</dbReference>
<dbReference type="Pfam" id="PF01494">
    <property type="entry name" value="FAD_binding_3"/>
    <property type="match status" value="1"/>
</dbReference>
<evidence type="ECO:0000259" key="1">
    <source>
        <dbReference type="Pfam" id="PF01494"/>
    </source>
</evidence>
<gene>
    <name evidence="2" type="ORF">GCM10023175_64780</name>
</gene>
<sequence length="356" mass="37859">MDYDAVVVGARAAGSATAMLLARGGLDVLLVDRADPARDTLSTHALMRGAVVQLERWGLLDAIVAAGTPAVDRTTFHYGDEAEVVEHPPLYAPRRTVLDPLLLDAARAAGVTVRLGETVTGLLGGDRVGGIETRGGLRVTAPLTVGADGLRSTVARLVDAGTVRRGRNRSAVVYGYTRWEGPGYEWFFRPGVCAGIIPTNDGVACVWAGMPPVRFAARRGLDTLFAEVFAEATGGRAVPVDRLRGFPGNPAVLRTPTGPGWALVGDAGYFKDPLTAHGLTDALRDAELLTRSELVGSDYGGVRDRHSRLLFSAAEQIAGYRWDLPELRALQLAQSAASKAEVRMLRRLDEVEAVAA</sequence>
<feature type="domain" description="FAD-binding" evidence="1">
    <location>
        <begin position="3"/>
        <end position="161"/>
    </location>
</feature>
<dbReference type="SUPFAM" id="SSF51905">
    <property type="entry name" value="FAD/NAD(P)-binding domain"/>
    <property type="match status" value="1"/>
</dbReference>
<dbReference type="RefSeq" id="WP_345426834.1">
    <property type="nucleotide sequence ID" value="NZ_BAABGT010000112.1"/>
</dbReference>
<accession>A0ABP8S1V2</accession>
<dbReference type="EMBL" id="BAABGT010000112">
    <property type="protein sequence ID" value="GAA4558496.1"/>
    <property type="molecule type" value="Genomic_DNA"/>
</dbReference>
<proteinExistence type="predicted"/>
<keyword evidence="3" id="KW-1185">Reference proteome</keyword>
<evidence type="ECO:0000313" key="3">
    <source>
        <dbReference type="Proteomes" id="UP001501598"/>
    </source>
</evidence>
<dbReference type="InterPro" id="IPR050407">
    <property type="entry name" value="Geranylgeranyl_reductase"/>
</dbReference>
<protein>
    <submittedName>
        <fullName evidence="2">NAD(P)/FAD-dependent oxidoreductase</fullName>
    </submittedName>
</protein>
<reference evidence="3" key="1">
    <citation type="journal article" date="2019" name="Int. J. Syst. Evol. Microbiol.">
        <title>The Global Catalogue of Microorganisms (GCM) 10K type strain sequencing project: providing services to taxonomists for standard genome sequencing and annotation.</title>
        <authorList>
            <consortium name="The Broad Institute Genomics Platform"/>
            <consortium name="The Broad Institute Genome Sequencing Center for Infectious Disease"/>
            <person name="Wu L."/>
            <person name="Ma J."/>
        </authorList>
    </citation>
    <scope>NUCLEOTIDE SEQUENCE [LARGE SCALE GENOMIC DNA]</scope>
    <source>
        <strain evidence="3">JCM 17906</strain>
    </source>
</reference>
<organism evidence="2 3">
    <name type="scientific">Pseudonocardia xishanensis</name>
    <dbReference type="NCBI Taxonomy" id="630995"/>
    <lineage>
        <taxon>Bacteria</taxon>
        <taxon>Bacillati</taxon>
        <taxon>Actinomycetota</taxon>
        <taxon>Actinomycetes</taxon>
        <taxon>Pseudonocardiales</taxon>
        <taxon>Pseudonocardiaceae</taxon>
        <taxon>Pseudonocardia</taxon>
    </lineage>
</organism>
<dbReference type="PANTHER" id="PTHR42685">
    <property type="entry name" value="GERANYLGERANYL DIPHOSPHATE REDUCTASE"/>
    <property type="match status" value="1"/>
</dbReference>
<dbReference type="PRINTS" id="PR00420">
    <property type="entry name" value="RNGMNOXGNASE"/>
</dbReference>
<dbReference type="InterPro" id="IPR036188">
    <property type="entry name" value="FAD/NAD-bd_sf"/>
</dbReference>
<dbReference type="Proteomes" id="UP001501598">
    <property type="component" value="Unassembled WGS sequence"/>
</dbReference>
<dbReference type="Gene3D" id="3.50.50.60">
    <property type="entry name" value="FAD/NAD(P)-binding domain"/>
    <property type="match status" value="1"/>
</dbReference>
<dbReference type="InterPro" id="IPR002938">
    <property type="entry name" value="FAD-bd"/>
</dbReference>
<evidence type="ECO:0000313" key="2">
    <source>
        <dbReference type="EMBL" id="GAA4558496.1"/>
    </source>
</evidence>
<comment type="caution">
    <text evidence="2">The sequence shown here is derived from an EMBL/GenBank/DDBJ whole genome shotgun (WGS) entry which is preliminary data.</text>
</comment>
<name>A0ABP8S1V2_9PSEU</name>